<dbReference type="EMBL" id="KI630229">
    <property type="protein sequence ID" value="EYU43858.1"/>
    <property type="molecule type" value="Genomic_DNA"/>
</dbReference>
<proteinExistence type="predicted"/>
<evidence type="ECO:0000313" key="1">
    <source>
        <dbReference type="EMBL" id="EYU43858.1"/>
    </source>
</evidence>
<organism evidence="1 2">
    <name type="scientific">Erythranthe guttata</name>
    <name type="common">Yellow monkey flower</name>
    <name type="synonym">Mimulus guttatus</name>
    <dbReference type="NCBI Taxonomy" id="4155"/>
    <lineage>
        <taxon>Eukaryota</taxon>
        <taxon>Viridiplantae</taxon>
        <taxon>Streptophyta</taxon>
        <taxon>Embryophyta</taxon>
        <taxon>Tracheophyta</taxon>
        <taxon>Spermatophyta</taxon>
        <taxon>Magnoliopsida</taxon>
        <taxon>eudicotyledons</taxon>
        <taxon>Gunneridae</taxon>
        <taxon>Pentapetalae</taxon>
        <taxon>asterids</taxon>
        <taxon>lamiids</taxon>
        <taxon>Lamiales</taxon>
        <taxon>Phrymaceae</taxon>
        <taxon>Erythranthe</taxon>
    </lineage>
</organism>
<accession>A0A022RVR7</accession>
<keyword evidence="2" id="KW-1185">Reference proteome</keyword>
<gene>
    <name evidence="1" type="ORF">MIMGU_mgv1a0124282mg</name>
</gene>
<evidence type="ECO:0000313" key="2">
    <source>
        <dbReference type="Proteomes" id="UP000030748"/>
    </source>
</evidence>
<reference evidence="1 2" key="1">
    <citation type="journal article" date="2013" name="Proc. Natl. Acad. Sci. U.S.A.">
        <title>Fine-scale variation in meiotic recombination in Mimulus inferred from population shotgun sequencing.</title>
        <authorList>
            <person name="Hellsten U."/>
            <person name="Wright K.M."/>
            <person name="Jenkins J."/>
            <person name="Shu S."/>
            <person name="Yuan Y."/>
            <person name="Wessler S.R."/>
            <person name="Schmutz J."/>
            <person name="Willis J.H."/>
            <person name="Rokhsar D.S."/>
        </authorList>
    </citation>
    <scope>NUCLEOTIDE SEQUENCE [LARGE SCALE GENOMIC DNA]</scope>
    <source>
        <strain evidence="2">cv. DUN x IM62</strain>
    </source>
</reference>
<dbReference type="Proteomes" id="UP000030748">
    <property type="component" value="Unassembled WGS sequence"/>
</dbReference>
<feature type="non-terminal residue" evidence="1">
    <location>
        <position position="1"/>
    </location>
</feature>
<name>A0A022RVR7_ERYGU</name>
<protein>
    <submittedName>
        <fullName evidence="1">Uncharacterized protein</fullName>
    </submittedName>
</protein>
<sequence>MLQLVKYTK</sequence>